<feature type="non-terminal residue" evidence="2">
    <location>
        <position position="115"/>
    </location>
</feature>
<keyword evidence="3" id="KW-1185">Reference proteome</keyword>
<evidence type="ECO:0000313" key="3">
    <source>
        <dbReference type="Proteomes" id="UP000789405"/>
    </source>
</evidence>
<protein>
    <submittedName>
        <fullName evidence="2">26033_t:CDS:1</fullName>
    </submittedName>
</protein>
<dbReference type="EMBL" id="CAJVPY010000278">
    <property type="protein sequence ID" value="CAG8462103.1"/>
    <property type="molecule type" value="Genomic_DNA"/>
</dbReference>
<organism evidence="2 3">
    <name type="scientific">Dentiscutata erythropus</name>
    <dbReference type="NCBI Taxonomy" id="1348616"/>
    <lineage>
        <taxon>Eukaryota</taxon>
        <taxon>Fungi</taxon>
        <taxon>Fungi incertae sedis</taxon>
        <taxon>Mucoromycota</taxon>
        <taxon>Glomeromycotina</taxon>
        <taxon>Glomeromycetes</taxon>
        <taxon>Diversisporales</taxon>
        <taxon>Gigasporaceae</taxon>
        <taxon>Dentiscutata</taxon>
    </lineage>
</organism>
<comment type="caution">
    <text evidence="2">The sequence shown here is derived from an EMBL/GenBank/DDBJ whole genome shotgun (WGS) entry which is preliminary data.</text>
</comment>
<sequence>MAFVQARSFGSEESTSIRSNNHGRGYGRHRDHPRIYNTIPVSQRNKQQSKDKHGRGRGRRQIFYQWWNVEVELTQNIYLQLLEEEENEINELVYDFTDLMIVQEIEAYRETNNMY</sequence>
<name>A0A9N8VPB5_9GLOM</name>
<evidence type="ECO:0000256" key="1">
    <source>
        <dbReference type="SAM" id="MobiDB-lite"/>
    </source>
</evidence>
<dbReference type="AlphaFoldDB" id="A0A9N8VPB5"/>
<gene>
    <name evidence="2" type="ORF">DERYTH_LOCUS1057</name>
</gene>
<feature type="non-terminal residue" evidence="2">
    <location>
        <position position="1"/>
    </location>
</feature>
<reference evidence="2" key="1">
    <citation type="submission" date="2021-06" db="EMBL/GenBank/DDBJ databases">
        <authorList>
            <person name="Kallberg Y."/>
            <person name="Tangrot J."/>
            <person name="Rosling A."/>
        </authorList>
    </citation>
    <scope>NUCLEOTIDE SEQUENCE</scope>
    <source>
        <strain evidence="2">MA453B</strain>
    </source>
</reference>
<feature type="compositionally biased region" description="Polar residues" evidence="1">
    <location>
        <begin position="11"/>
        <end position="22"/>
    </location>
</feature>
<dbReference type="Proteomes" id="UP000789405">
    <property type="component" value="Unassembled WGS sequence"/>
</dbReference>
<evidence type="ECO:0000313" key="2">
    <source>
        <dbReference type="EMBL" id="CAG8462103.1"/>
    </source>
</evidence>
<proteinExistence type="predicted"/>
<feature type="region of interest" description="Disordered" evidence="1">
    <location>
        <begin position="1"/>
        <end position="57"/>
    </location>
</feature>
<accession>A0A9N8VPB5</accession>